<dbReference type="GeneID" id="82157393"/>
<accession>A0ABX2ATJ4</accession>
<reference evidence="1 2" key="1">
    <citation type="submission" date="2020-05" db="EMBL/GenBank/DDBJ databases">
        <title>Distinct polysaccharide utilization as determinants for interspecies competition between intestinal Prevotella spp.</title>
        <authorList>
            <person name="Galvez E.J.C."/>
            <person name="Iljazovic A."/>
            <person name="Strowig T."/>
        </authorList>
    </citation>
    <scope>NUCLEOTIDE SEQUENCE [LARGE SCALE GENOMIC DNA]</scope>
    <source>
        <strain evidence="1 2">PROD</strain>
    </source>
</reference>
<organism evidence="1 2">
    <name type="scientific">Xylanibacter rodentium</name>
    <dbReference type="NCBI Taxonomy" id="2736289"/>
    <lineage>
        <taxon>Bacteria</taxon>
        <taxon>Pseudomonadati</taxon>
        <taxon>Bacteroidota</taxon>
        <taxon>Bacteroidia</taxon>
        <taxon>Bacteroidales</taxon>
        <taxon>Prevotellaceae</taxon>
        <taxon>Xylanibacter</taxon>
    </lineage>
</organism>
<name>A0ABX2ATJ4_9BACT</name>
<evidence type="ECO:0000313" key="2">
    <source>
        <dbReference type="Proteomes" id="UP001193734"/>
    </source>
</evidence>
<dbReference type="EMBL" id="JABKKE010000008">
    <property type="protein sequence ID" value="NPE13960.1"/>
    <property type="molecule type" value="Genomic_DNA"/>
</dbReference>
<sequence length="239" mass="28469">MKKETQEYQVIEALRNEGGFATLRRLNEIMDFTSWKTKTPEATVRRIVQVSKEIFRIQPGLWALEKERDKVLQKFDLKVGNRQSEERFSHGYYQGMLVEIGKYNKKETYVPAQDKNRIFLDKHLGDITDTVTLPPFTYESLLRKARTIDVIWFNDRRMPTDLYEVEHTTDIKNSLSKFYELQDFYAKFYIVADKSRENEFLDKLNASIFNAISKRVRFLKYEQIVNVYEGLTKANTMKW</sequence>
<evidence type="ECO:0000313" key="1">
    <source>
        <dbReference type="EMBL" id="NPE13960.1"/>
    </source>
</evidence>
<proteinExistence type="predicted"/>
<comment type="caution">
    <text evidence="1">The sequence shown here is derived from an EMBL/GenBank/DDBJ whole genome shotgun (WGS) entry which is preliminary data.</text>
</comment>
<dbReference type="Proteomes" id="UP001193734">
    <property type="component" value="Unassembled WGS sequence"/>
</dbReference>
<protein>
    <submittedName>
        <fullName evidence="1">Uncharacterized protein</fullName>
    </submittedName>
</protein>
<gene>
    <name evidence="1" type="ORF">HPS55_06400</name>
</gene>
<dbReference type="RefSeq" id="WP_172174581.1">
    <property type="nucleotide sequence ID" value="NZ_CASGIA010000005.1"/>
</dbReference>
<keyword evidence="2" id="KW-1185">Reference proteome</keyword>